<keyword evidence="11" id="KW-1185">Reference proteome</keyword>
<organism evidence="10 11">
    <name type="scientific">Thiomicrorhabdus lithotrophica</name>
    <dbReference type="NCBI Taxonomy" id="2949997"/>
    <lineage>
        <taxon>Bacteria</taxon>
        <taxon>Pseudomonadati</taxon>
        <taxon>Pseudomonadota</taxon>
        <taxon>Gammaproteobacteria</taxon>
        <taxon>Thiotrichales</taxon>
        <taxon>Piscirickettsiaceae</taxon>
        <taxon>Thiomicrorhabdus</taxon>
    </lineage>
</organism>
<keyword evidence="4" id="KW-0732">Signal</keyword>
<dbReference type="InterPro" id="IPR004852">
    <property type="entry name" value="Di-haem_cyt_c_peroxidsae"/>
</dbReference>
<feature type="domain" description="Cytochrome c" evidence="9">
    <location>
        <begin position="218"/>
        <end position="336"/>
    </location>
</feature>
<dbReference type="RefSeq" id="WP_275594947.1">
    <property type="nucleotide sequence ID" value="NZ_CP102381.1"/>
</dbReference>
<keyword evidence="2 8" id="KW-0349">Heme</keyword>
<dbReference type="Gene3D" id="1.10.760.10">
    <property type="entry name" value="Cytochrome c-like domain"/>
    <property type="match status" value="2"/>
</dbReference>
<evidence type="ECO:0000256" key="1">
    <source>
        <dbReference type="ARBA" id="ARBA00004418"/>
    </source>
</evidence>
<dbReference type="EMBL" id="CP102381">
    <property type="protein sequence ID" value="WEJ62691.1"/>
    <property type="molecule type" value="Genomic_DNA"/>
</dbReference>
<evidence type="ECO:0000256" key="3">
    <source>
        <dbReference type="ARBA" id="ARBA00022723"/>
    </source>
</evidence>
<dbReference type="PROSITE" id="PS51257">
    <property type="entry name" value="PROKAR_LIPOPROTEIN"/>
    <property type="match status" value="1"/>
</dbReference>
<evidence type="ECO:0000256" key="7">
    <source>
        <dbReference type="ARBA" id="ARBA00023004"/>
    </source>
</evidence>
<dbReference type="PROSITE" id="PS51007">
    <property type="entry name" value="CYTC"/>
    <property type="match status" value="2"/>
</dbReference>
<dbReference type="InterPro" id="IPR026259">
    <property type="entry name" value="MauG/Cytc_peroxidase"/>
</dbReference>
<dbReference type="PANTHER" id="PTHR30600:SF7">
    <property type="entry name" value="CYTOCHROME C PEROXIDASE-RELATED"/>
    <property type="match status" value="1"/>
</dbReference>
<keyword evidence="6" id="KW-0560">Oxidoreductase</keyword>
<dbReference type="Proteomes" id="UP001222275">
    <property type="component" value="Chromosome"/>
</dbReference>
<accession>A0ABY8C9P4</accession>
<name>A0ABY8C9P4_9GAMM</name>
<keyword evidence="3 8" id="KW-0479">Metal-binding</keyword>
<evidence type="ECO:0000256" key="6">
    <source>
        <dbReference type="ARBA" id="ARBA00023002"/>
    </source>
</evidence>
<evidence type="ECO:0000256" key="4">
    <source>
        <dbReference type="ARBA" id="ARBA00022729"/>
    </source>
</evidence>
<keyword evidence="5" id="KW-0574">Periplasm</keyword>
<evidence type="ECO:0000256" key="2">
    <source>
        <dbReference type="ARBA" id="ARBA00022617"/>
    </source>
</evidence>
<dbReference type="Pfam" id="PF03150">
    <property type="entry name" value="CCP_MauG"/>
    <property type="match status" value="1"/>
</dbReference>
<dbReference type="PANTHER" id="PTHR30600">
    <property type="entry name" value="CYTOCHROME C PEROXIDASE-RELATED"/>
    <property type="match status" value="1"/>
</dbReference>
<dbReference type="InterPro" id="IPR051395">
    <property type="entry name" value="Cytochrome_c_Peroxidase/MauG"/>
</dbReference>
<evidence type="ECO:0000256" key="5">
    <source>
        <dbReference type="ARBA" id="ARBA00022764"/>
    </source>
</evidence>
<evidence type="ECO:0000313" key="10">
    <source>
        <dbReference type="EMBL" id="WEJ62691.1"/>
    </source>
</evidence>
<comment type="subcellular location">
    <subcellularLocation>
        <location evidence="1">Periplasm</location>
    </subcellularLocation>
</comment>
<gene>
    <name evidence="10" type="ORF">NR989_00165</name>
</gene>
<reference evidence="10 11" key="1">
    <citation type="submission" date="2022-06" db="EMBL/GenBank/DDBJ databases">
        <title>Thiomicrohabdus sp. nov, an obligately chemolithoautotrophic, sulfur-oxidizing bacterium isolated from beach of Guanyin Mountain. Amoy.</title>
        <authorList>
            <person name="Zhu H."/>
        </authorList>
    </citation>
    <scope>NUCLEOTIDE SEQUENCE [LARGE SCALE GENOMIC DNA]</scope>
    <source>
        <strain evidence="10 11">XGS-01</strain>
    </source>
</reference>
<evidence type="ECO:0000313" key="11">
    <source>
        <dbReference type="Proteomes" id="UP001222275"/>
    </source>
</evidence>
<evidence type="ECO:0000259" key="9">
    <source>
        <dbReference type="PROSITE" id="PS51007"/>
    </source>
</evidence>
<dbReference type="PIRSF" id="PIRSF000294">
    <property type="entry name" value="Cytochrome-c_peroxidase"/>
    <property type="match status" value="1"/>
</dbReference>
<dbReference type="InterPro" id="IPR009056">
    <property type="entry name" value="Cyt_c-like_dom"/>
</dbReference>
<evidence type="ECO:0000256" key="8">
    <source>
        <dbReference type="PROSITE-ProRule" id="PRU00433"/>
    </source>
</evidence>
<feature type="domain" description="Cytochrome c" evidence="9">
    <location>
        <begin position="67"/>
        <end position="175"/>
    </location>
</feature>
<dbReference type="SUPFAM" id="SSF46626">
    <property type="entry name" value="Cytochrome c"/>
    <property type="match status" value="2"/>
</dbReference>
<proteinExistence type="predicted"/>
<sequence length="349" mass="38465">MKKSFLNALLASSLALSLIGCEENSSSQLNFEKTAYEPTILSNAIESSRTKYNQPLPNLEDLKLDKAKVDLGNRLYHDTRLSGNGKLTCASCHGLTIGGDDNMPVSIGIDGQQGAINSPTVLNSGFNFKQFWDGRARNLRDQAEGPVENPIEMGAKWEEVVPKIQAVATYQKLFSELYPQEGITKFTITDAIAEFERSLVTPAPIDAYLRGDDNAISANQKAGYKLFQSYGCVACHQGVNFGSNMMQKFGALQAYFSDKNEETVDKGRYNLTKKESDRNVFKVPTLRNVELTSPYFHNAGAKTLDQAINIMGLNQLGRQIPDEDRAKIADFLTSLTGQLDVQPMSAPKE</sequence>
<protein>
    <submittedName>
        <fullName evidence="10">C-type cytochrome</fullName>
    </submittedName>
</protein>
<dbReference type="InterPro" id="IPR036909">
    <property type="entry name" value="Cyt_c-like_dom_sf"/>
</dbReference>
<keyword evidence="7 8" id="KW-0408">Iron</keyword>